<keyword evidence="5 7" id="KW-0460">Magnesium</keyword>
<gene>
    <name evidence="7 10" type="primary">glnE</name>
    <name evidence="10" type="ORF">O1D97_04045</name>
</gene>
<dbReference type="InterPro" id="IPR023057">
    <property type="entry name" value="GlnE"/>
</dbReference>
<dbReference type="CDD" id="cd05401">
    <property type="entry name" value="NT_GlnE_GlnD_like"/>
    <property type="match status" value="2"/>
</dbReference>
<evidence type="ECO:0000256" key="7">
    <source>
        <dbReference type="HAMAP-Rule" id="MF_00802"/>
    </source>
</evidence>
<feature type="domain" description="PII-uridylyltransferase/Glutamine-synthetase adenylyltransferase" evidence="9">
    <location>
        <begin position="860"/>
        <end position="951"/>
    </location>
</feature>
<dbReference type="Pfam" id="PF03710">
    <property type="entry name" value="GlnE"/>
    <property type="match status" value="2"/>
</dbReference>
<dbReference type="Gene3D" id="1.20.120.1510">
    <property type="match status" value="1"/>
</dbReference>
<comment type="catalytic activity">
    <reaction evidence="7">
        <text>[glutamine synthetase]-L-tyrosine + ATP = [glutamine synthetase]-O(4)-(5'-adenylyl)-L-tyrosine + diphosphate</text>
        <dbReference type="Rhea" id="RHEA:18589"/>
        <dbReference type="Rhea" id="RHEA-COMP:10660"/>
        <dbReference type="Rhea" id="RHEA-COMP:10661"/>
        <dbReference type="ChEBI" id="CHEBI:30616"/>
        <dbReference type="ChEBI" id="CHEBI:33019"/>
        <dbReference type="ChEBI" id="CHEBI:46858"/>
        <dbReference type="ChEBI" id="CHEBI:83624"/>
        <dbReference type="EC" id="2.7.7.42"/>
    </reaction>
</comment>
<keyword evidence="6 7" id="KW-0511">Multifunctional enzyme</keyword>
<evidence type="ECO:0000256" key="3">
    <source>
        <dbReference type="ARBA" id="ARBA00022741"/>
    </source>
</evidence>
<keyword evidence="3 7" id="KW-0547">Nucleotide-binding</keyword>
<dbReference type="GO" id="GO:0008882">
    <property type="term" value="F:[glutamate-ammonia-ligase] adenylyltransferase activity"/>
    <property type="evidence" value="ECO:0007669"/>
    <property type="project" value="UniProtKB-EC"/>
</dbReference>
<keyword evidence="10" id="KW-0436">Ligase</keyword>
<evidence type="ECO:0000256" key="2">
    <source>
        <dbReference type="ARBA" id="ARBA00022695"/>
    </source>
</evidence>
<dbReference type="PANTHER" id="PTHR30621:SF0">
    <property type="entry name" value="BIFUNCTIONAL GLUTAMINE SYNTHETASE ADENYLYLTRANSFERASE_ADENYLYL-REMOVING ENZYME"/>
    <property type="match status" value="1"/>
</dbReference>
<dbReference type="EC" id="2.7.7.89" evidence="7"/>
<name>A0ABT4JR49_9GAMM</name>
<dbReference type="SUPFAM" id="SSF81301">
    <property type="entry name" value="Nucleotidyltransferase"/>
    <property type="match status" value="2"/>
</dbReference>
<keyword evidence="1 7" id="KW-0808">Transferase</keyword>
<keyword evidence="11" id="KW-1185">Reference proteome</keyword>
<dbReference type="GO" id="GO:0016874">
    <property type="term" value="F:ligase activity"/>
    <property type="evidence" value="ECO:0007669"/>
    <property type="project" value="UniProtKB-KW"/>
</dbReference>
<dbReference type="EC" id="2.7.7.42" evidence="7"/>
<dbReference type="InterPro" id="IPR005190">
    <property type="entry name" value="GlnE_rpt_dom"/>
</dbReference>
<feature type="domain" description="PII-uridylyltransferase/Glutamine-synthetase adenylyltransferase" evidence="9">
    <location>
        <begin position="327"/>
        <end position="459"/>
    </location>
</feature>
<comment type="cofactor">
    <cofactor evidence="7">
        <name>Mg(2+)</name>
        <dbReference type="ChEBI" id="CHEBI:18420"/>
    </cofactor>
</comment>
<dbReference type="InterPro" id="IPR043519">
    <property type="entry name" value="NT_sf"/>
</dbReference>
<evidence type="ECO:0000256" key="4">
    <source>
        <dbReference type="ARBA" id="ARBA00022840"/>
    </source>
</evidence>
<dbReference type="PANTHER" id="PTHR30621">
    <property type="entry name" value="GLUTAMINE SYNTHETASE ADENYLYLTRANSFERASE"/>
    <property type="match status" value="1"/>
</dbReference>
<feature type="domain" description="Glutamate-ammonia ligase adenylyltransferase repeated" evidence="8">
    <location>
        <begin position="58"/>
        <end position="305"/>
    </location>
</feature>
<protein>
    <recommendedName>
        <fullName evidence="7">Bifunctional glutamine synthetase adenylyltransferase/adenylyl-removing enzyme</fullName>
    </recommendedName>
    <alternativeName>
        <fullName evidence="7">ATP:glutamine synthetase adenylyltransferase</fullName>
    </alternativeName>
    <alternativeName>
        <fullName evidence="7">ATase</fullName>
    </alternativeName>
    <domain>
        <recommendedName>
            <fullName evidence="7">Glutamine synthetase adenylyl-L-tyrosine phosphorylase</fullName>
            <ecNumber evidence="7">2.7.7.89</ecNumber>
        </recommendedName>
        <alternativeName>
            <fullName evidence="7">Adenylyl removase</fullName>
            <shortName evidence="7">AR</shortName>
            <shortName evidence="7">AT-N</shortName>
        </alternativeName>
    </domain>
    <domain>
        <recommendedName>
            <fullName evidence="7">Glutamine synthetase adenylyl transferase</fullName>
            <ecNumber evidence="7">2.7.7.42</ecNumber>
        </recommendedName>
        <alternativeName>
            <fullName evidence="7">Adenylyl transferase</fullName>
            <shortName evidence="7">AT</shortName>
            <shortName evidence="7">AT-C</shortName>
        </alternativeName>
    </domain>
</protein>
<organism evidence="10 11">
    <name type="scientific">Marinomonas phaeophyticola</name>
    <dbReference type="NCBI Taxonomy" id="3004091"/>
    <lineage>
        <taxon>Bacteria</taxon>
        <taxon>Pseudomonadati</taxon>
        <taxon>Pseudomonadota</taxon>
        <taxon>Gammaproteobacteria</taxon>
        <taxon>Oceanospirillales</taxon>
        <taxon>Oceanospirillaceae</taxon>
        <taxon>Marinomonas</taxon>
    </lineage>
</organism>
<dbReference type="Gene3D" id="1.20.120.330">
    <property type="entry name" value="Nucleotidyltransferases domain 2"/>
    <property type="match status" value="2"/>
</dbReference>
<feature type="region of interest" description="Adenylyl transferase" evidence="7">
    <location>
        <begin position="476"/>
        <end position="980"/>
    </location>
</feature>
<dbReference type="HAMAP" id="MF_00802">
    <property type="entry name" value="GlnE"/>
    <property type="match status" value="1"/>
</dbReference>
<evidence type="ECO:0000259" key="9">
    <source>
        <dbReference type="Pfam" id="PF08335"/>
    </source>
</evidence>
<evidence type="ECO:0000259" key="8">
    <source>
        <dbReference type="Pfam" id="PF03710"/>
    </source>
</evidence>
<keyword evidence="4 7" id="KW-0067">ATP-binding</keyword>
<comment type="function">
    <text evidence="7">Involved in the regulation of glutamine synthetase GlnA, a key enzyme in the process to assimilate ammonia. When cellular nitrogen levels are high, the C-terminal adenylyl transferase (AT) inactivates GlnA by covalent transfer of an adenylyl group from ATP to specific tyrosine residue of GlnA, thus reducing its activity. Conversely, when nitrogen levels are low, the N-terminal adenylyl removase (AR) activates GlnA by removing the adenylyl group by phosphorolysis, increasing its activity. The regulatory region of GlnE binds the signal transduction protein PII (GlnB) which indicates the nitrogen status of the cell.</text>
</comment>
<dbReference type="EMBL" id="JAPUBN010000011">
    <property type="protein sequence ID" value="MCZ2720834.1"/>
    <property type="molecule type" value="Genomic_DNA"/>
</dbReference>
<comment type="catalytic activity">
    <reaction evidence="7">
        <text>[glutamine synthetase]-O(4)-(5'-adenylyl)-L-tyrosine + phosphate = [glutamine synthetase]-L-tyrosine + ADP</text>
        <dbReference type="Rhea" id="RHEA:43716"/>
        <dbReference type="Rhea" id="RHEA-COMP:10660"/>
        <dbReference type="Rhea" id="RHEA-COMP:10661"/>
        <dbReference type="ChEBI" id="CHEBI:43474"/>
        <dbReference type="ChEBI" id="CHEBI:46858"/>
        <dbReference type="ChEBI" id="CHEBI:83624"/>
        <dbReference type="ChEBI" id="CHEBI:456216"/>
        <dbReference type="EC" id="2.7.7.89"/>
    </reaction>
</comment>
<dbReference type="SUPFAM" id="SSF81593">
    <property type="entry name" value="Nucleotidyltransferase substrate binding subunit/domain"/>
    <property type="match status" value="2"/>
</dbReference>
<accession>A0ABT4JR49</accession>
<dbReference type="NCBIfam" id="NF008292">
    <property type="entry name" value="PRK11072.1"/>
    <property type="match status" value="1"/>
</dbReference>
<dbReference type="Pfam" id="PF08335">
    <property type="entry name" value="GlnD_UR_UTase"/>
    <property type="match status" value="2"/>
</dbReference>
<dbReference type="GO" id="GO:0047388">
    <property type="term" value="F:[glutamine synthetase]-adenylyl-L-tyrosine phosphorylase activity"/>
    <property type="evidence" value="ECO:0007669"/>
    <property type="project" value="UniProtKB-EC"/>
</dbReference>
<dbReference type="RefSeq" id="WP_269123035.1">
    <property type="nucleotide sequence ID" value="NZ_JAPUBN010000011.1"/>
</dbReference>
<evidence type="ECO:0000256" key="5">
    <source>
        <dbReference type="ARBA" id="ARBA00022842"/>
    </source>
</evidence>
<feature type="region of interest" description="Adenylyl removase" evidence="7">
    <location>
        <begin position="1"/>
        <end position="469"/>
    </location>
</feature>
<reference evidence="10" key="1">
    <citation type="submission" date="2022-12" db="EMBL/GenBank/DDBJ databases">
        <title>Marinomonas 15G1-11 sp. nov, isolated from marine algae.</title>
        <authorList>
            <person name="Butt M."/>
            <person name="Choi D.G."/>
            <person name="Kim J.M."/>
            <person name="Lee J.K."/>
            <person name="Baek J.H."/>
            <person name="Jeon C.O."/>
        </authorList>
    </citation>
    <scope>NUCLEOTIDE SEQUENCE</scope>
    <source>
        <strain evidence="10">15G1-11</strain>
    </source>
</reference>
<dbReference type="InterPro" id="IPR013546">
    <property type="entry name" value="PII_UdlTrfase/GS_AdlTrfase"/>
</dbReference>
<keyword evidence="2 7" id="KW-0548">Nucleotidyltransferase</keyword>
<evidence type="ECO:0000313" key="11">
    <source>
        <dbReference type="Proteomes" id="UP001149719"/>
    </source>
</evidence>
<sequence>MTKIMDAILGDDITTLTSKNNNPYLVDFALTKGDKKRLEELQDRYRLANLPVLSTDVWEQINGAICVSEYLYSQLLRHPNWISHLINLTPETLPTPSVADLLISLDAPLEMNEKALMSRLRLVRQYCLVCLIFLDVRQAISLKQLTNYLTLLADACVNASILWIENYYLNLYGRAMDSNGKELSLIVIGMGKLGGGELNLSSDIDLIFAFREHGDTQGGKKSLSNQEYFTKIGQKLIQHLDVVNADGFVFRVDMRLRPFGQSGALVLNLDSLENYYQDQGRDWERYAMIKARVMAGNPEDMKAFETLKKPFVFRKYLDFSAISALRDLKNMIEKEVQRKGIEHNIKLGEGGIREIEFIVQAIQILHGGRDTRLQTQSLYQVLPYLAEQGYLTQAQVDSLWEAYCLLRRVEHGLQGIRDEQTQLLPTESDERELLAAMLGFDGWASLDALLWQQRKLVHTEFIALIEEDKEANNALPNIDSWRVLFKKEISREAIEELTDAVNWKVCDSAIDSIQRFISSRGVVFMQPIGQERLANFFANFMVKLATEENPDLVLERVLVILEAVLRRTSYLVLLCENPTAITHLIRLCRESAWFCEAISTTPMLLDELLDADTLFSPPDKESMEEELRQILLRLPEEDEEAKMDAMRRFKLSLILRIAACDITEILPLMKVSDHLTWLAEVLLQQVLLQAWHYLTQRHGYPTDEQNNPVFVPQLVVVGYGKSGGWELGYDSDLDLVFLHNANQTLSTDGERSIDNLTFYTRLGQRIIHLLTSFTASGRLYEVDMRLRPSGNSGLLVSSLHAFRDYQQKEAWVWEHQALTRARSLAGNDTLRAEFSQIRAEILSKMRDADSLKTEVIKMREKMRTHLDTSKQDLEFDIKQGRGGIIDIEFMVQFLILAHSHAHPELMTYSDNIRQLEEAEKVGVISKESTEQLIDSYKLYRSYVHRLTLQKQGRVVPKEALLANQETISCLWYKFVDVSSI</sequence>
<proteinExistence type="inferred from homology"/>
<dbReference type="Proteomes" id="UP001149719">
    <property type="component" value="Unassembled WGS sequence"/>
</dbReference>
<evidence type="ECO:0000313" key="10">
    <source>
        <dbReference type="EMBL" id="MCZ2720834.1"/>
    </source>
</evidence>
<evidence type="ECO:0000256" key="6">
    <source>
        <dbReference type="ARBA" id="ARBA00023268"/>
    </source>
</evidence>
<dbReference type="Gene3D" id="3.30.460.10">
    <property type="entry name" value="Beta Polymerase, domain 2"/>
    <property type="match status" value="2"/>
</dbReference>
<comment type="caution">
    <text evidence="10">The sequence shown here is derived from an EMBL/GenBank/DDBJ whole genome shotgun (WGS) entry which is preliminary data.</text>
</comment>
<feature type="domain" description="Glutamate-ammonia ligase adenylyltransferase repeated" evidence="8">
    <location>
        <begin position="582"/>
        <end position="836"/>
    </location>
</feature>
<evidence type="ECO:0000256" key="1">
    <source>
        <dbReference type="ARBA" id="ARBA00022679"/>
    </source>
</evidence>
<comment type="similarity">
    <text evidence="7">Belongs to the GlnE family.</text>
</comment>